<feature type="compositionally biased region" description="Basic and acidic residues" evidence="1">
    <location>
        <begin position="391"/>
        <end position="419"/>
    </location>
</feature>
<comment type="caution">
    <text evidence="2">The sequence shown here is derived from an EMBL/GenBank/DDBJ whole genome shotgun (WGS) entry which is preliminary data.</text>
</comment>
<dbReference type="AlphaFoldDB" id="A0AAD8DB21"/>
<evidence type="ECO:0000256" key="1">
    <source>
        <dbReference type="SAM" id="MobiDB-lite"/>
    </source>
</evidence>
<feature type="region of interest" description="Disordered" evidence="1">
    <location>
        <begin position="338"/>
        <end position="438"/>
    </location>
</feature>
<evidence type="ECO:0000313" key="3">
    <source>
        <dbReference type="Proteomes" id="UP001230051"/>
    </source>
</evidence>
<gene>
    <name evidence="2" type="ORF">AOXY_G14037</name>
</gene>
<accession>A0AAD8DB21</accession>
<protein>
    <submittedName>
        <fullName evidence="2">Uncharacterized protein</fullName>
    </submittedName>
</protein>
<evidence type="ECO:0000313" key="2">
    <source>
        <dbReference type="EMBL" id="KAK1165489.1"/>
    </source>
</evidence>
<dbReference type="EMBL" id="JAGXEW010000012">
    <property type="protein sequence ID" value="KAK1165489.1"/>
    <property type="molecule type" value="Genomic_DNA"/>
</dbReference>
<proteinExistence type="predicted"/>
<name>A0AAD8DB21_ACIOX</name>
<dbReference type="Proteomes" id="UP001230051">
    <property type="component" value="Unassembled WGS sequence"/>
</dbReference>
<feature type="region of interest" description="Disordered" evidence="1">
    <location>
        <begin position="297"/>
        <end position="317"/>
    </location>
</feature>
<feature type="compositionally biased region" description="Low complexity" evidence="1">
    <location>
        <begin position="86"/>
        <end position="105"/>
    </location>
</feature>
<organism evidence="2 3">
    <name type="scientific">Acipenser oxyrinchus oxyrinchus</name>
    <dbReference type="NCBI Taxonomy" id="40147"/>
    <lineage>
        <taxon>Eukaryota</taxon>
        <taxon>Metazoa</taxon>
        <taxon>Chordata</taxon>
        <taxon>Craniata</taxon>
        <taxon>Vertebrata</taxon>
        <taxon>Euteleostomi</taxon>
        <taxon>Actinopterygii</taxon>
        <taxon>Chondrostei</taxon>
        <taxon>Acipenseriformes</taxon>
        <taxon>Acipenseridae</taxon>
        <taxon>Acipenser</taxon>
    </lineage>
</organism>
<reference evidence="2" key="1">
    <citation type="submission" date="2022-02" db="EMBL/GenBank/DDBJ databases">
        <title>Atlantic sturgeon de novo genome assembly.</title>
        <authorList>
            <person name="Stock M."/>
            <person name="Klopp C."/>
            <person name="Guiguen Y."/>
            <person name="Cabau C."/>
            <person name="Parinello H."/>
            <person name="Santidrian Yebra-Pimentel E."/>
            <person name="Kuhl H."/>
            <person name="Dirks R.P."/>
            <person name="Guessner J."/>
            <person name="Wuertz S."/>
            <person name="Du K."/>
            <person name="Schartl M."/>
        </authorList>
    </citation>
    <scope>NUCLEOTIDE SEQUENCE</scope>
    <source>
        <strain evidence="2">STURGEONOMICS-FGT-2020</strain>
        <tissue evidence="2">Whole blood</tissue>
    </source>
</reference>
<feature type="compositionally biased region" description="Polar residues" evidence="1">
    <location>
        <begin position="106"/>
        <end position="128"/>
    </location>
</feature>
<feature type="compositionally biased region" description="Basic and acidic residues" evidence="1">
    <location>
        <begin position="338"/>
        <end position="348"/>
    </location>
</feature>
<keyword evidence="3" id="KW-1185">Reference proteome</keyword>
<feature type="compositionally biased region" description="Polar residues" evidence="1">
    <location>
        <begin position="428"/>
        <end position="438"/>
    </location>
</feature>
<sequence length="463" mass="53225">MKTTKTRRCSEIDNEFENLYKRLIRPPNSNDMRSDAFKYSRLDDRTDQGRCLSRRANKEAAAAATAAAVHYSPTRLPVRRLWTEGSKSTLSPSSSWCSSSQGSRSNLSTTIETENQAQQGSEASMQLSKTDEHSAWRARNPAVLPVEVVCIIDDDDDEEEYEQDGESKDENDNTVCDEDDCLSVHSGLSDAANSLCTQCLELYWRMRSELKPVTKTIDYDPSSLSCDEWVLLKRRLPRRFPRTRGKLWHVLRKVRNRIEKQDQSACDGNHKERCCWPHVFLQRNLLRCTRKEKFVKGKHAKKKREKSPSSKVKFKRAKQEEQSDLIYEIIEVEEDRRERGEERKETLRDPLLIQDSDDDNEVRRTPSSDLSKSKRPARFTGVPSASWSARRVTEMDTGRRGLSVERRSATRKEGSESRGKNKPPTPSRQPTSSGNFSWLRTGGFRSMLAKLEAPQTTVVKEIW</sequence>
<feature type="region of interest" description="Disordered" evidence="1">
    <location>
        <begin position="86"/>
        <end position="136"/>
    </location>
</feature>